<comment type="caution">
    <text evidence="2">The sequence shown here is derived from an EMBL/GenBank/DDBJ whole genome shotgun (WGS) entry which is preliminary data.</text>
</comment>
<evidence type="ECO:0000313" key="3">
    <source>
        <dbReference type="Proteomes" id="UP001497623"/>
    </source>
</evidence>
<accession>A0AAV2S8R5</accession>
<keyword evidence="3" id="KW-1185">Reference proteome</keyword>
<evidence type="ECO:0000313" key="2">
    <source>
        <dbReference type="EMBL" id="CAL4164437.1"/>
    </source>
</evidence>
<proteinExistence type="predicted"/>
<name>A0AAV2S8R5_MEGNR</name>
<sequence>SHLSAAMALTTSHVILALVGVGILVIPYHPTHAVIDIKAWMPEGGITPELVVTELIEYYKQEDPQGIPVLSVPEPIEINDKISASGIELWDLEISGHSGGKLDYLMVNLTSLKAMVRITVPFINIIGDYSWPGYFCTSEGTTNITLKGIEVTVEAELDISSVGVLQVGKIEIDMEYADNGLHLDFVGLCGMHSTMVGAADIFFGSVIQPIITGQLASRIKDRANGILEKRLAEKTFPNSISPIDYMVAKLRGDFRAKLDPLKAGVKEIDLASGVTVKLSDMQVTGLSTIHRTQEISMKMVDNRLYFTVQIGTNQIVASADWSLSAALLPAIGGHFDAEVESLDITVEAQQDANIAHPPILRKLDINLGNIAVRSKGEGTMDYVLEAVVNILPNALRNIIMDVLEKNRIPVRVQERLSQLDVERLVKQKLQEMATRKAAAAQ</sequence>
<evidence type="ECO:0000256" key="1">
    <source>
        <dbReference type="SAM" id="Phobius"/>
    </source>
</evidence>
<feature type="transmembrane region" description="Helical" evidence="1">
    <location>
        <begin position="6"/>
        <end position="28"/>
    </location>
</feature>
<dbReference type="AlphaFoldDB" id="A0AAV2S8R5"/>
<dbReference type="Proteomes" id="UP001497623">
    <property type="component" value="Unassembled WGS sequence"/>
</dbReference>
<dbReference type="InterPro" id="IPR020234">
    <property type="entry name" value="Mite_allergen_group-7"/>
</dbReference>
<organism evidence="2 3">
    <name type="scientific">Meganyctiphanes norvegica</name>
    <name type="common">Northern krill</name>
    <name type="synonym">Thysanopoda norvegica</name>
    <dbReference type="NCBI Taxonomy" id="48144"/>
    <lineage>
        <taxon>Eukaryota</taxon>
        <taxon>Metazoa</taxon>
        <taxon>Ecdysozoa</taxon>
        <taxon>Arthropoda</taxon>
        <taxon>Crustacea</taxon>
        <taxon>Multicrustacea</taxon>
        <taxon>Malacostraca</taxon>
        <taxon>Eumalacostraca</taxon>
        <taxon>Eucarida</taxon>
        <taxon>Euphausiacea</taxon>
        <taxon>Euphausiidae</taxon>
        <taxon>Meganyctiphanes</taxon>
    </lineage>
</organism>
<dbReference type="InterPro" id="IPR038602">
    <property type="entry name" value="Mite_allergen_7_sf"/>
</dbReference>
<protein>
    <submittedName>
        <fullName evidence="2">Uncharacterized protein</fullName>
    </submittedName>
</protein>
<dbReference type="Gene3D" id="3.15.10.50">
    <property type="match status" value="1"/>
</dbReference>
<gene>
    <name evidence="2" type="ORF">MNOR_LOCUS33134</name>
</gene>
<reference evidence="2 3" key="1">
    <citation type="submission" date="2024-05" db="EMBL/GenBank/DDBJ databases">
        <authorList>
            <person name="Wallberg A."/>
        </authorList>
    </citation>
    <scope>NUCLEOTIDE SEQUENCE [LARGE SCALE GENOMIC DNA]</scope>
</reference>
<dbReference type="InterPro" id="IPR017943">
    <property type="entry name" value="Bactericidal_perm-incr_a/b_dom"/>
</dbReference>
<dbReference type="PANTHER" id="PTHR11008:SF13">
    <property type="entry name" value="FI04421P"/>
    <property type="match status" value="1"/>
</dbReference>
<feature type="non-terminal residue" evidence="2">
    <location>
        <position position="1"/>
    </location>
</feature>
<dbReference type="Gene3D" id="3.15.10.30">
    <property type="entry name" value="Haemolymph juvenile hormone binding protein"/>
    <property type="match status" value="1"/>
</dbReference>
<dbReference type="InterPro" id="IPR038606">
    <property type="entry name" value="To_sf"/>
</dbReference>
<keyword evidence="1" id="KW-0472">Membrane</keyword>
<dbReference type="Pfam" id="PF16984">
    <property type="entry name" value="Grp7_allergen"/>
    <property type="match status" value="1"/>
</dbReference>
<keyword evidence="1" id="KW-1133">Transmembrane helix</keyword>
<dbReference type="PANTHER" id="PTHR11008">
    <property type="entry name" value="PROTEIN TAKEOUT-LIKE PROTEIN"/>
    <property type="match status" value="1"/>
</dbReference>
<dbReference type="EMBL" id="CAXKWB010046895">
    <property type="protein sequence ID" value="CAL4164437.1"/>
    <property type="molecule type" value="Genomic_DNA"/>
</dbReference>
<dbReference type="SUPFAM" id="SSF55394">
    <property type="entry name" value="Bactericidal permeability-increasing protein, BPI"/>
    <property type="match status" value="1"/>
</dbReference>
<keyword evidence="1" id="KW-0812">Transmembrane</keyword>
<dbReference type="GO" id="GO:0008289">
    <property type="term" value="F:lipid binding"/>
    <property type="evidence" value="ECO:0007669"/>
    <property type="project" value="InterPro"/>
</dbReference>